<sequence length="686" mass="77636">MSLDQPVALNQIARCIAREFRNRKIKVTIGGEPTFVPFDPVGDEWHVSAVGPTKLEYAYNLAEALTDEVLPGSACFYSQGKNYPGEQSPRWVLWLLSNRDGSPLISPSKSKSEAAPAPEHVDLLRKFLVEKLRVGNHWLKARDPTRRPRSTLESIAVLPLDHDGKRWFSCAWKIGGAGGISLQNAEGPAGLRLPLHRLPANVNRRALVLELNRHSGTLDIFLPPLRQKPFLKLLGLLTRKLNALHIRSYRLQTYLPEDEANCWNKIGISADPGVLEVNLPPCGTWKEYDHWLRALETCAHRAGLRSFKELSPDEVMASGGGNHLLLGGPSLEANPFFTRPAWITSIVRFFQHHPSLAYLATGKYVGRASQAPRADESASSLHELEMAYRCLETLGPGDHRYLICETLRNLHADESGSSHRCEISFDKFWCPNGPDGSCAGLIEFRAIESLPKSEWNSLVALLWLAIACRLLRKSFSKPLIDFGDSLHDRFLLPSLLWEDFEAVLRDLRRHEFSFPIDPFRSLWEWQFPRMLEFKKGPSHLEIRLAHEAWPLVGDVPHTGQNTSRFVDTSVERLEFTTSKAFAENFRLYVNGREIGLKKFPEARLGAGLCYRRSARYPSLHPCIPPQLPLVVALTPRRGFRPIHAWELASVNHRYFQPCDPSNAIGRRRKPCRTASPDHVTYDLRIE</sequence>
<feature type="domain" description="DUF2126" evidence="1">
    <location>
        <begin position="202"/>
        <end position="634"/>
    </location>
</feature>
<feature type="domain" description="DUF2126" evidence="1">
    <location>
        <begin position="8"/>
        <end position="111"/>
    </location>
</feature>
<name>A0A059U268_9BACT</name>
<gene>
    <name evidence="2" type="ORF">5d4</name>
</gene>
<reference evidence="2" key="1">
    <citation type="submission" date="2014-02" db="EMBL/GenBank/DDBJ databases">
        <title>Screening of novel PKS from marine sediment.</title>
        <authorList>
            <person name="Xie F."/>
            <person name="Fu C."/>
            <person name="Dai H."/>
            <person name="Zhang L."/>
        </authorList>
    </citation>
    <scope>NUCLEOTIDE SEQUENCE</scope>
</reference>
<accession>A0A059U268</accession>
<dbReference type="Pfam" id="PF09899">
    <property type="entry name" value="DUF2126"/>
    <property type="match status" value="2"/>
</dbReference>
<evidence type="ECO:0000259" key="1">
    <source>
        <dbReference type="Pfam" id="PF09899"/>
    </source>
</evidence>
<dbReference type="AlphaFoldDB" id="A0A059U268"/>
<dbReference type="EMBL" id="KJ508012">
    <property type="protein sequence ID" value="AHZ46162.1"/>
    <property type="molecule type" value="Genomic_DNA"/>
</dbReference>
<organism evidence="2">
    <name type="scientific">uncultured bacterium 12-5D</name>
    <dbReference type="NCBI Taxonomy" id="1497524"/>
    <lineage>
        <taxon>Bacteria</taxon>
        <taxon>environmental samples</taxon>
    </lineage>
</organism>
<evidence type="ECO:0000313" key="2">
    <source>
        <dbReference type="EMBL" id="AHZ46162.1"/>
    </source>
</evidence>
<protein>
    <submittedName>
        <fullName evidence="2">Transglutaminase</fullName>
    </submittedName>
</protein>
<dbReference type="InterPro" id="IPR018667">
    <property type="entry name" value="DUF2126"/>
</dbReference>
<proteinExistence type="predicted"/>